<keyword evidence="3" id="KW-1185">Reference proteome</keyword>
<evidence type="ECO:0000313" key="2">
    <source>
        <dbReference type="EMBL" id="KAK7407359.1"/>
    </source>
</evidence>
<feature type="region of interest" description="Disordered" evidence="1">
    <location>
        <begin position="57"/>
        <end position="76"/>
    </location>
</feature>
<protein>
    <submittedName>
        <fullName evidence="2">Uncharacterized protein</fullName>
    </submittedName>
</protein>
<dbReference type="Proteomes" id="UP001386955">
    <property type="component" value="Unassembled WGS sequence"/>
</dbReference>
<evidence type="ECO:0000313" key="3">
    <source>
        <dbReference type="Proteomes" id="UP001386955"/>
    </source>
</evidence>
<evidence type="ECO:0000256" key="1">
    <source>
        <dbReference type="SAM" id="MobiDB-lite"/>
    </source>
</evidence>
<dbReference type="EMBL" id="JAYMYS010000002">
    <property type="protein sequence ID" value="KAK7407359.1"/>
    <property type="molecule type" value="Genomic_DNA"/>
</dbReference>
<comment type="caution">
    <text evidence="2">The sequence shown here is derived from an EMBL/GenBank/DDBJ whole genome shotgun (WGS) entry which is preliminary data.</text>
</comment>
<sequence>MSPRKGHCARKLSRAARDTAHPRSTHACSSTQPSSPSIRHTVQGARTDWNTQVSEDASIGTQSKAHRQTGMSRCQTTGRTRWMRDAELWDMGHGVSWANDLRPKLWTTTPSGFYVGLV</sequence>
<feature type="region of interest" description="Disordered" evidence="1">
    <location>
        <begin position="1"/>
        <end position="51"/>
    </location>
</feature>
<feature type="compositionally biased region" description="Polar residues" evidence="1">
    <location>
        <begin position="26"/>
        <end position="40"/>
    </location>
</feature>
<reference evidence="2 3" key="1">
    <citation type="submission" date="2024-01" db="EMBL/GenBank/DDBJ databases">
        <title>The genomes of 5 underutilized Papilionoideae crops provide insights into root nodulation and disease resistanc.</title>
        <authorList>
            <person name="Jiang F."/>
        </authorList>
    </citation>
    <scope>NUCLEOTIDE SEQUENCE [LARGE SCALE GENOMIC DNA]</scope>
    <source>
        <strain evidence="2">DUOXIRENSHENG_FW03</strain>
        <tissue evidence="2">Leaves</tissue>
    </source>
</reference>
<accession>A0AAN9SVT8</accession>
<name>A0AAN9SVT8_PSOTE</name>
<dbReference type="AlphaFoldDB" id="A0AAN9SVT8"/>
<proteinExistence type="predicted"/>
<gene>
    <name evidence="2" type="ORF">VNO78_09208</name>
</gene>
<organism evidence="2 3">
    <name type="scientific">Psophocarpus tetragonolobus</name>
    <name type="common">Winged bean</name>
    <name type="synonym">Dolichos tetragonolobus</name>
    <dbReference type="NCBI Taxonomy" id="3891"/>
    <lineage>
        <taxon>Eukaryota</taxon>
        <taxon>Viridiplantae</taxon>
        <taxon>Streptophyta</taxon>
        <taxon>Embryophyta</taxon>
        <taxon>Tracheophyta</taxon>
        <taxon>Spermatophyta</taxon>
        <taxon>Magnoliopsida</taxon>
        <taxon>eudicotyledons</taxon>
        <taxon>Gunneridae</taxon>
        <taxon>Pentapetalae</taxon>
        <taxon>rosids</taxon>
        <taxon>fabids</taxon>
        <taxon>Fabales</taxon>
        <taxon>Fabaceae</taxon>
        <taxon>Papilionoideae</taxon>
        <taxon>50 kb inversion clade</taxon>
        <taxon>NPAAA clade</taxon>
        <taxon>indigoferoid/millettioid clade</taxon>
        <taxon>Phaseoleae</taxon>
        <taxon>Psophocarpus</taxon>
    </lineage>
</organism>
<feature type="compositionally biased region" description="Basic residues" evidence="1">
    <location>
        <begin position="1"/>
        <end position="14"/>
    </location>
</feature>